<reference evidence="1 2" key="1">
    <citation type="journal article" date="2016" name="Nat. Commun.">
        <title>Thousands of microbial genomes shed light on interconnected biogeochemical processes in an aquifer system.</title>
        <authorList>
            <person name="Anantharaman K."/>
            <person name="Brown C.T."/>
            <person name="Hug L.A."/>
            <person name="Sharon I."/>
            <person name="Castelle C.J."/>
            <person name="Probst A.J."/>
            <person name="Thomas B.C."/>
            <person name="Singh A."/>
            <person name="Wilkins M.J."/>
            <person name="Karaoz U."/>
            <person name="Brodie E.L."/>
            <person name="Williams K.H."/>
            <person name="Hubbard S.S."/>
            <person name="Banfield J.F."/>
        </authorList>
    </citation>
    <scope>NUCLEOTIDE SEQUENCE [LARGE SCALE GENOMIC DNA]</scope>
</reference>
<gene>
    <name evidence="1" type="ORF">A2Y64_02195</name>
</gene>
<name>A0A1F5FGS1_9BACT</name>
<proteinExistence type="predicted"/>
<organism evidence="1 2">
    <name type="scientific">Candidatus Coatesbacteria bacterium RBG_13_66_14</name>
    <dbReference type="NCBI Taxonomy" id="1817816"/>
    <lineage>
        <taxon>Bacteria</taxon>
        <taxon>Candidatus Coatesiibacteriota</taxon>
    </lineage>
</organism>
<dbReference type="Proteomes" id="UP000177187">
    <property type="component" value="Unassembled WGS sequence"/>
</dbReference>
<evidence type="ECO:0000313" key="1">
    <source>
        <dbReference type="EMBL" id="OGD78734.1"/>
    </source>
</evidence>
<protein>
    <submittedName>
        <fullName evidence="1">Uncharacterized protein</fullName>
    </submittedName>
</protein>
<comment type="caution">
    <text evidence="1">The sequence shown here is derived from an EMBL/GenBank/DDBJ whole genome shotgun (WGS) entry which is preliminary data.</text>
</comment>
<accession>A0A1F5FGS1</accession>
<dbReference type="AlphaFoldDB" id="A0A1F5FGS1"/>
<evidence type="ECO:0000313" key="2">
    <source>
        <dbReference type="Proteomes" id="UP000177187"/>
    </source>
</evidence>
<dbReference type="EMBL" id="MFAF01000027">
    <property type="protein sequence ID" value="OGD78734.1"/>
    <property type="molecule type" value="Genomic_DNA"/>
</dbReference>
<sequence>MQVYFPFQGGLQLHDPFHQLCVFRLADDEQVHIASRIFLPTCEGTEDERQLDTSTQGFKGLMDHLDYAAGFYDQGVELLINGTGGIGTVEDLSTSASPR</sequence>